<feature type="domain" description="CHAT" evidence="1">
    <location>
        <begin position="1171"/>
        <end position="1452"/>
    </location>
</feature>
<dbReference type="InterPro" id="IPR011990">
    <property type="entry name" value="TPR-like_helical_dom_sf"/>
</dbReference>
<dbReference type="Pfam" id="PF13374">
    <property type="entry name" value="TPR_10"/>
    <property type="match status" value="1"/>
</dbReference>
<dbReference type="SUPFAM" id="SSF81901">
    <property type="entry name" value="HCP-like"/>
    <property type="match status" value="2"/>
</dbReference>
<name>A0A0C3GC95_PILCF</name>
<evidence type="ECO:0000313" key="2">
    <source>
        <dbReference type="EMBL" id="KIM88266.1"/>
    </source>
</evidence>
<reference evidence="3" key="2">
    <citation type="submission" date="2015-01" db="EMBL/GenBank/DDBJ databases">
        <title>Evolutionary Origins and Diversification of the Mycorrhizal Mutualists.</title>
        <authorList>
            <consortium name="DOE Joint Genome Institute"/>
            <consortium name="Mycorrhizal Genomics Consortium"/>
            <person name="Kohler A."/>
            <person name="Kuo A."/>
            <person name="Nagy L.G."/>
            <person name="Floudas D."/>
            <person name="Copeland A."/>
            <person name="Barry K.W."/>
            <person name="Cichocki N."/>
            <person name="Veneault-Fourrey C."/>
            <person name="LaButti K."/>
            <person name="Lindquist E.A."/>
            <person name="Lipzen A."/>
            <person name="Lundell T."/>
            <person name="Morin E."/>
            <person name="Murat C."/>
            <person name="Riley R."/>
            <person name="Ohm R."/>
            <person name="Sun H."/>
            <person name="Tunlid A."/>
            <person name="Henrissat B."/>
            <person name="Grigoriev I.V."/>
            <person name="Hibbett D.S."/>
            <person name="Martin F."/>
        </authorList>
    </citation>
    <scope>NUCLEOTIDE SEQUENCE [LARGE SCALE GENOMIC DNA]</scope>
    <source>
        <strain evidence="3">F 1598</strain>
    </source>
</reference>
<keyword evidence="3" id="KW-1185">Reference proteome</keyword>
<dbReference type="OrthoDB" id="9991317at2759"/>
<organism evidence="2 3">
    <name type="scientific">Piloderma croceum (strain F 1598)</name>
    <dbReference type="NCBI Taxonomy" id="765440"/>
    <lineage>
        <taxon>Eukaryota</taxon>
        <taxon>Fungi</taxon>
        <taxon>Dikarya</taxon>
        <taxon>Basidiomycota</taxon>
        <taxon>Agaricomycotina</taxon>
        <taxon>Agaricomycetes</taxon>
        <taxon>Agaricomycetidae</taxon>
        <taxon>Atheliales</taxon>
        <taxon>Atheliaceae</taxon>
        <taxon>Piloderma</taxon>
    </lineage>
</organism>
<dbReference type="InterPro" id="IPR024983">
    <property type="entry name" value="CHAT_dom"/>
</dbReference>
<dbReference type="HOGENOM" id="CLU_001305_0_3_1"/>
<dbReference type="SUPFAM" id="SSF48452">
    <property type="entry name" value="TPR-like"/>
    <property type="match status" value="2"/>
</dbReference>
<sequence>MNQIYLTDVVIRCLPDGRSDLPANAPLFIEVVADGDRVRKTERLTQESTVSSWQLDESIELSDSITTIRLIVTMEYPGGKFHQLGFIDVTSADLVAQYADGNHKFARVLVKAGNSPALELVSFCSVIPLDIPEDHSAGLFHDATEEEAFDLLLRRLDPGSILRDPDQALRMLWNIKYNTAMQLPDENEGKPLRLKDVGGGLYALFIKSHNNADLEGAIAAYKAAVRITPDGHQCQAELHMRLGSSLAHCFECFGHKADIDDAIFALEGSVILTPDGHVHKPGCLNMLGNLFVQRFERFGDPVDSDKAISTHEQAMNLTLDGHADQPAHLNDLGISYFRRFEHSGSLVDIDKSISAHERATNLIPDGHVHKPSCMNNLGNSFTGRFGRSGNLVDSDKAISAHEQAVNLTPDGHADKPGRLNNLGNSLLDHFEHSGDRVYCDKAISAHERAVNLTPNGHADKPSHLGNLGRSLLCRFQCSGNLVDGDRAISTHEQAVNLTPDDHANKPRFLNYLGTSFLHHFDYSGNLVDIDKAISIHEQAVNLTLDGHAEKIGCLTNLGNAFLRRFERSSDLVDIDKAISAHEQAVNLIPDDHAKKPVCLSNLGNSFLRRFERSGNLVDSDKAISTHEQAMNLIPDGHAIKPSCLNNLGNSFFHRFECSGDLVDIDKAIVTHGQAVNLTPNGHARKPVRLTNLGSSLLRRFEHSGNLVDINKAISTHEQAVNLTSDGHAGKPCYLNNLGSSFLHRFEHSSNLADSDKAISAHEQAVNLIPDGHAEKPGSLNNLGISFLHRFEHSGNLADIEKSTSAHEQAVNLIPNDHADKPQCLNNLGNSFSACFGRSCNLVDSDKAISAHEQAVNLTPDGHASKPGYMHNLGNAFLQRFECSRNQVYCDKAISSYCCAATSSVGAAATRFKASLSWARLASRDDVSSSLQGYTVALNLVSQIAWLGYSITARHKELSSIGAIASEAAAAACAAEQYNTALEWLEQGHSIVWNQLLSLRTPLDALHDVDPALADALAHVSTALEHASTGNPSTPDLSSHLDWQLSLEEAAQRHHRLAEEWERLVASVRAIVGFEDFLQPTKLVRLHHAAKFGPVVVINVNKRHCDALVLVDGLEEVIPIPLNGISYAESQRLHHAFNQLLLEAGVRGQDMDTRKGRKVRTQFKGDHFESILSSLWSFVVKPVLDGLAIQESCMADPPRIWWCATGPLAFLPIHAAGIYNKSEVRCNISDYVVSSYTPTLSAISNVHGSPEIHHKFQGLLAVSQPNTPGLSPLPQTEVELDLIQQQASKFNVCLLRGPKASEESVIEGMEAHSWVHLACHAMQDTTEPTKSAFYLHDSNLALSTIIAKQFSHADFAFLSACQTATGDKTLSEEAVHLAAGLMLAGYHSVIATMWSIQDKDAPVIAGHVYGELFSNTEPDSSGAALALHHAVKLLRQQVGDSAFLSWVPFIHVGL</sequence>
<evidence type="ECO:0000313" key="3">
    <source>
        <dbReference type="Proteomes" id="UP000054166"/>
    </source>
</evidence>
<evidence type="ECO:0000259" key="1">
    <source>
        <dbReference type="Pfam" id="PF12770"/>
    </source>
</evidence>
<reference evidence="2 3" key="1">
    <citation type="submission" date="2014-04" db="EMBL/GenBank/DDBJ databases">
        <authorList>
            <consortium name="DOE Joint Genome Institute"/>
            <person name="Kuo A."/>
            <person name="Tarkka M."/>
            <person name="Buscot F."/>
            <person name="Kohler A."/>
            <person name="Nagy L.G."/>
            <person name="Floudas D."/>
            <person name="Copeland A."/>
            <person name="Barry K.W."/>
            <person name="Cichocki N."/>
            <person name="Veneault-Fourrey C."/>
            <person name="LaButti K."/>
            <person name="Lindquist E.A."/>
            <person name="Lipzen A."/>
            <person name="Lundell T."/>
            <person name="Morin E."/>
            <person name="Murat C."/>
            <person name="Sun H."/>
            <person name="Tunlid A."/>
            <person name="Henrissat B."/>
            <person name="Grigoriev I.V."/>
            <person name="Hibbett D.S."/>
            <person name="Martin F."/>
            <person name="Nordberg H.P."/>
            <person name="Cantor M.N."/>
            <person name="Hua S.X."/>
        </authorList>
    </citation>
    <scope>NUCLEOTIDE SEQUENCE [LARGE SCALE GENOMIC DNA]</scope>
    <source>
        <strain evidence="2 3">F 1598</strain>
    </source>
</reference>
<dbReference type="InParanoid" id="A0A0C3GC95"/>
<dbReference type="PANTHER" id="PTHR19959">
    <property type="entry name" value="KINESIN LIGHT CHAIN"/>
    <property type="match status" value="1"/>
</dbReference>
<dbReference type="STRING" id="765440.A0A0C3GC95"/>
<dbReference type="EMBL" id="KN832977">
    <property type="protein sequence ID" value="KIM88266.1"/>
    <property type="molecule type" value="Genomic_DNA"/>
</dbReference>
<protein>
    <recommendedName>
        <fullName evidence="1">CHAT domain-containing protein</fullName>
    </recommendedName>
</protein>
<dbReference type="Proteomes" id="UP000054166">
    <property type="component" value="Unassembled WGS sequence"/>
</dbReference>
<dbReference type="Pfam" id="PF12770">
    <property type="entry name" value="CHAT"/>
    <property type="match status" value="1"/>
</dbReference>
<gene>
    <name evidence="2" type="ORF">PILCRDRAFT_814174</name>
</gene>
<accession>A0A0C3GC95</accession>
<proteinExistence type="predicted"/>
<dbReference type="PANTHER" id="PTHR19959:SF119">
    <property type="entry name" value="FUNGAL LIPASE-LIKE DOMAIN-CONTAINING PROTEIN"/>
    <property type="match status" value="1"/>
</dbReference>
<dbReference type="Gene3D" id="1.25.40.10">
    <property type="entry name" value="Tetratricopeptide repeat domain"/>
    <property type="match status" value="4"/>
</dbReference>